<accession>A0A7S0WXW6</accession>
<evidence type="ECO:0000313" key="1">
    <source>
        <dbReference type="EMBL" id="CAD8689100.1"/>
    </source>
</evidence>
<gene>
    <name evidence="1" type="ORF">CLEI1391_LOCUS14324</name>
</gene>
<reference evidence="1" key="1">
    <citation type="submission" date="2021-01" db="EMBL/GenBank/DDBJ databases">
        <authorList>
            <person name="Corre E."/>
            <person name="Pelletier E."/>
            <person name="Niang G."/>
            <person name="Scheremetjew M."/>
            <person name="Finn R."/>
            <person name="Kale V."/>
            <person name="Holt S."/>
            <person name="Cochrane G."/>
            <person name="Meng A."/>
            <person name="Brown T."/>
            <person name="Cohen L."/>
        </authorList>
    </citation>
    <scope>NUCLEOTIDE SEQUENCE</scope>
    <source>
        <strain evidence="1">SAG 11-49</strain>
    </source>
</reference>
<sequence>MGAAHGVRLWEVQLEALRARLTVQQQLEQQKRMPGALQLPGSEGVRFVLGCALYLLGDSGLYERHVAYPMTTTMLTGVSPGALVDGQALCQPGGTTERTIAPFLEGV</sequence>
<dbReference type="EMBL" id="HBFB01025538">
    <property type="protein sequence ID" value="CAD8689100.1"/>
    <property type="molecule type" value="Transcribed_RNA"/>
</dbReference>
<organism evidence="1">
    <name type="scientific">Chlamydomonas leiostraca</name>
    <dbReference type="NCBI Taxonomy" id="1034604"/>
    <lineage>
        <taxon>Eukaryota</taxon>
        <taxon>Viridiplantae</taxon>
        <taxon>Chlorophyta</taxon>
        <taxon>core chlorophytes</taxon>
        <taxon>Chlorophyceae</taxon>
        <taxon>CS clade</taxon>
        <taxon>Chlamydomonadales</taxon>
        <taxon>Chlamydomonadaceae</taxon>
        <taxon>Chlamydomonas</taxon>
    </lineage>
</organism>
<protein>
    <submittedName>
        <fullName evidence="1">Uncharacterized protein</fullName>
    </submittedName>
</protein>
<dbReference type="AlphaFoldDB" id="A0A7S0WXW6"/>
<proteinExistence type="predicted"/>
<name>A0A7S0WXW6_9CHLO</name>